<dbReference type="InterPro" id="IPR001789">
    <property type="entry name" value="Sig_transdc_resp-reg_receiver"/>
</dbReference>
<dbReference type="AlphaFoldDB" id="A0A0H1RD17"/>
<organism evidence="4 5">
    <name type="scientific">Microvirga vignae</name>
    <dbReference type="NCBI Taxonomy" id="1225564"/>
    <lineage>
        <taxon>Bacteria</taxon>
        <taxon>Pseudomonadati</taxon>
        <taxon>Pseudomonadota</taxon>
        <taxon>Alphaproteobacteria</taxon>
        <taxon>Hyphomicrobiales</taxon>
        <taxon>Methylobacteriaceae</taxon>
        <taxon>Microvirga</taxon>
    </lineage>
</organism>
<dbReference type="OrthoDB" id="9782655at2"/>
<feature type="modified residue" description="4-aspartylphosphate" evidence="2">
    <location>
        <position position="55"/>
    </location>
</feature>
<protein>
    <recommendedName>
        <fullName evidence="3">Response regulatory domain-containing protein</fullName>
    </recommendedName>
</protein>
<dbReference type="STRING" id="1225564.AA309_25750"/>
<sequence length="130" mass="14155">MPKVPVISIIDDDEAVRVAMKSLLNSLGLIVHMFGSAEDFLQSSYTDDTSCLITDIHMPGMSGIELQRLLIAQGQRTPIIFITAFPDERIRAQLLGAGATCFLSKPFDEQILLQCLDTALKSDKGGSTAR</sequence>
<dbReference type="RefSeq" id="WP_047191885.1">
    <property type="nucleotide sequence ID" value="NZ_LCYG01000084.1"/>
</dbReference>
<dbReference type="PANTHER" id="PTHR44591">
    <property type="entry name" value="STRESS RESPONSE REGULATOR PROTEIN 1"/>
    <property type="match status" value="1"/>
</dbReference>
<dbReference type="InterPro" id="IPR050595">
    <property type="entry name" value="Bact_response_regulator"/>
</dbReference>
<feature type="domain" description="Response regulatory" evidence="3">
    <location>
        <begin position="6"/>
        <end position="120"/>
    </location>
</feature>
<keyword evidence="1 2" id="KW-0597">Phosphoprotein</keyword>
<evidence type="ECO:0000313" key="4">
    <source>
        <dbReference type="EMBL" id="KLK90487.1"/>
    </source>
</evidence>
<reference evidence="4 5" key="1">
    <citation type="submission" date="2015-05" db="EMBL/GenBank/DDBJ databases">
        <title>Draft genome sequence of Microvirga vignae strain BR3299, a novel nitrogen fixing bacteria isolated from Brazil semi-aired region.</title>
        <authorList>
            <person name="Zilli J.E."/>
            <person name="Passos S.R."/>
            <person name="Leite J."/>
            <person name="Baldani J.I."/>
            <person name="Xavier G.R."/>
            <person name="Rumjaneck N.G."/>
            <person name="Simoes-Araujo J.L."/>
        </authorList>
    </citation>
    <scope>NUCLEOTIDE SEQUENCE [LARGE SCALE GENOMIC DNA]</scope>
    <source>
        <strain evidence="4 5">BR3299</strain>
    </source>
</reference>
<evidence type="ECO:0000313" key="5">
    <source>
        <dbReference type="Proteomes" id="UP000035489"/>
    </source>
</evidence>
<gene>
    <name evidence="4" type="ORF">AA309_25750</name>
</gene>
<dbReference type="GO" id="GO:0000160">
    <property type="term" value="P:phosphorelay signal transduction system"/>
    <property type="evidence" value="ECO:0007669"/>
    <property type="project" value="InterPro"/>
</dbReference>
<dbReference type="PROSITE" id="PS50110">
    <property type="entry name" value="RESPONSE_REGULATORY"/>
    <property type="match status" value="1"/>
</dbReference>
<evidence type="ECO:0000259" key="3">
    <source>
        <dbReference type="PROSITE" id="PS50110"/>
    </source>
</evidence>
<dbReference type="InterPro" id="IPR011006">
    <property type="entry name" value="CheY-like_superfamily"/>
</dbReference>
<evidence type="ECO:0000256" key="1">
    <source>
        <dbReference type="ARBA" id="ARBA00022553"/>
    </source>
</evidence>
<dbReference type="SUPFAM" id="SSF52172">
    <property type="entry name" value="CheY-like"/>
    <property type="match status" value="1"/>
</dbReference>
<accession>A0A0H1RD17</accession>
<proteinExistence type="predicted"/>
<dbReference type="Pfam" id="PF00072">
    <property type="entry name" value="Response_reg"/>
    <property type="match status" value="1"/>
</dbReference>
<dbReference type="EMBL" id="LCYG01000084">
    <property type="protein sequence ID" value="KLK90487.1"/>
    <property type="molecule type" value="Genomic_DNA"/>
</dbReference>
<name>A0A0H1RD17_9HYPH</name>
<dbReference type="Proteomes" id="UP000035489">
    <property type="component" value="Unassembled WGS sequence"/>
</dbReference>
<dbReference type="Gene3D" id="3.40.50.2300">
    <property type="match status" value="1"/>
</dbReference>
<comment type="caution">
    <text evidence="4">The sequence shown here is derived from an EMBL/GenBank/DDBJ whole genome shotgun (WGS) entry which is preliminary data.</text>
</comment>
<dbReference type="PATRIC" id="fig|1225564.3.peg.6726"/>
<dbReference type="SMART" id="SM00448">
    <property type="entry name" value="REC"/>
    <property type="match status" value="1"/>
</dbReference>
<keyword evidence="5" id="KW-1185">Reference proteome</keyword>
<dbReference type="PANTHER" id="PTHR44591:SF25">
    <property type="entry name" value="CHEMOTAXIS TWO-COMPONENT RESPONSE REGULATOR"/>
    <property type="match status" value="1"/>
</dbReference>
<evidence type="ECO:0000256" key="2">
    <source>
        <dbReference type="PROSITE-ProRule" id="PRU00169"/>
    </source>
</evidence>